<accession>A0A937CTE3</accession>
<dbReference type="PANTHER" id="PTHR35811">
    <property type="entry name" value="SLR1870 PROTEIN"/>
    <property type="match status" value="1"/>
</dbReference>
<proteinExistence type="predicted"/>
<dbReference type="Pfam" id="PF01936">
    <property type="entry name" value="NYN"/>
    <property type="match status" value="1"/>
</dbReference>
<organism evidence="3 4">
    <name type="scientific">Ramlibacter monticola</name>
    <dbReference type="NCBI Taxonomy" id="1926872"/>
    <lineage>
        <taxon>Bacteria</taxon>
        <taxon>Pseudomonadati</taxon>
        <taxon>Pseudomonadota</taxon>
        <taxon>Betaproteobacteria</taxon>
        <taxon>Burkholderiales</taxon>
        <taxon>Comamonadaceae</taxon>
        <taxon>Ramlibacter</taxon>
    </lineage>
</organism>
<keyword evidence="4" id="KW-1185">Reference proteome</keyword>
<dbReference type="AlphaFoldDB" id="A0A937CTE3"/>
<name>A0A937CTE3_9BURK</name>
<comment type="caution">
    <text evidence="3">The sequence shown here is derived from an EMBL/GenBank/DDBJ whole genome shotgun (WGS) entry which is preliminary data.</text>
</comment>
<evidence type="ECO:0000313" key="4">
    <source>
        <dbReference type="Proteomes" id="UP000599109"/>
    </source>
</evidence>
<dbReference type="CDD" id="cd11297">
    <property type="entry name" value="PIN_LabA-like_N_1"/>
    <property type="match status" value="1"/>
</dbReference>
<evidence type="ECO:0000313" key="3">
    <source>
        <dbReference type="EMBL" id="MBL0390992.1"/>
    </source>
</evidence>
<sequence length="236" mass="25456">MTSREPRAGDAAAILIDADNLSAAALDQAFTHMAHQGWHVTLRRAYGGHEKLAGMKDCLLRHGVRSLVNNGKGTTDALLVVDAMDLLHEARLPPVVAIASSDADFAPLAVRLREAGIRVVCFAQTGKSADVELARCYDQLVPVEGSASESAPAAPVRAARTPRKAAAKKKPAAPPDPVRDVLESIEGFREGREIPMNEVVRQLRDAKLMSRSASGPNFLKKHAPYLEVSPNYLRLK</sequence>
<protein>
    <submittedName>
        <fullName evidence="3">NYN domain-containing protein</fullName>
    </submittedName>
</protein>
<evidence type="ECO:0000259" key="2">
    <source>
        <dbReference type="Pfam" id="PF01936"/>
    </source>
</evidence>
<dbReference type="GO" id="GO:0004540">
    <property type="term" value="F:RNA nuclease activity"/>
    <property type="evidence" value="ECO:0007669"/>
    <property type="project" value="InterPro"/>
</dbReference>
<dbReference type="EMBL" id="JAEQNE010000001">
    <property type="protein sequence ID" value="MBL0390992.1"/>
    <property type="molecule type" value="Genomic_DNA"/>
</dbReference>
<evidence type="ECO:0000256" key="1">
    <source>
        <dbReference type="SAM" id="MobiDB-lite"/>
    </source>
</evidence>
<dbReference type="Gene3D" id="3.40.50.1010">
    <property type="entry name" value="5'-nuclease"/>
    <property type="match status" value="1"/>
</dbReference>
<dbReference type="Proteomes" id="UP000599109">
    <property type="component" value="Unassembled WGS sequence"/>
</dbReference>
<gene>
    <name evidence="3" type="ORF">JJ685_07535</name>
</gene>
<feature type="compositionally biased region" description="Basic residues" evidence="1">
    <location>
        <begin position="160"/>
        <end position="171"/>
    </location>
</feature>
<dbReference type="PANTHER" id="PTHR35811:SF1">
    <property type="entry name" value="HTH OST-TYPE DOMAIN-CONTAINING PROTEIN"/>
    <property type="match status" value="1"/>
</dbReference>
<reference evidence="3 4" key="1">
    <citation type="journal article" date="2017" name="Int. J. Syst. Evol. Microbiol.">
        <title>Ramlibacter monticola sp. nov., isolated from forest soil.</title>
        <authorList>
            <person name="Chaudhary D.K."/>
            <person name="Kim J."/>
        </authorList>
    </citation>
    <scope>NUCLEOTIDE SEQUENCE [LARGE SCALE GENOMIC DNA]</scope>
    <source>
        <strain evidence="3 4">KACC 19175</strain>
    </source>
</reference>
<feature type="domain" description="NYN" evidence="2">
    <location>
        <begin position="12"/>
        <end position="130"/>
    </location>
</feature>
<feature type="region of interest" description="Disordered" evidence="1">
    <location>
        <begin position="148"/>
        <end position="179"/>
    </location>
</feature>
<dbReference type="InterPro" id="IPR021139">
    <property type="entry name" value="NYN"/>
</dbReference>
<dbReference type="RefSeq" id="WP_201673558.1">
    <property type="nucleotide sequence ID" value="NZ_JAEQNE010000001.1"/>
</dbReference>